<keyword evidence="5 14" id="KW-0121">Carboxypeptidase</keyword>
<dbReference type="GO" id="GO:0071972">
    <property type="term" value="F:peptidoglycan L,D-transpeptidase activity"/>
    <property type="evidence" value="ECO:0007669"/>
    <property type="project" value="TreeGrafter"/>
</dbReference>
<evidence type="ECO:0000256" key="2">
    <source>
        <dbReference type="ARBA" id="ARBA00004236"/>
    </source>
</evidence>
<dbReference type="PANTHER" id="PTHR30627:SF2">
    <property type="entry name" value="PEPTIDOGLYCAN D,D-TRANSPEPTIDASE MRDA"/>
    <property type="match status" value="1"/>
</dbReference>
<evidence type="ECO:0000256" key="7">
    <source>
        <dbReference type="ARBA" id="ARBA00022692"/>
    </source>
</evidence>
<dbReference type="EC" id="3.4.16.4" evidence="14"/>
<comment type="catalytic activity">
    <reaction evidence="14">
        <text>Preferential cleavage: (Ac)2-L-Lys-D-Ala-|-D-Ala. Also transpeptidation of peptidyl-alanyl moieties that are N-acyl substituents of D-alanine.</text>
        <dbReference type="EC" id="3.4.16.4"/>
    </reaction>
</comment>
<evidence type="ECO:0000256" key="10">
    <source>
        <dbReference type="ARBA" id="ARBA00022984"/>
    </source>
</evidence>
<keyword evidence="10 14" id="KW-0573">Peptidoglycan synthesis</keyword>
<dbReference type="PANTHER" id="PTHR30627">
    <property type="entry name" value="PEPTIDOGLYCAN D,D-TRANSPEPTIDASE"/>
    <property type="match status" value="1"/>
</dbReference>
<keyword evidence="3 14" id="KW-1003">Cell membrane</keyword>
<evidence type="ECO:0000256" key="14">
    <source>
        <dbReference type="HAMAP-Rule" id="MF_02081"/>
    </source>
</evidence>
<comment type="caution">
    <text evidence="14">Lacks conserved residue(s) required for the propagation of feature annotation.</text>
</comment>
<sequence>MTRHHFKDHAREQVLVFRRMLVAFSFIVVLSGILAGRLFYLQIVKHDVHVARSNNNRIALQALPPNRGLIYDSRGRLLAENLPNHRLSIVRERVTDLDATLTQLSELVELSEDDIERFRRQLTRSRRPFSPVPLKEGLSEEEIARLAANRYFLDGAMVEASLMRHYPYGEVFAHSLGYVGRINIEERRVLNESLYSGTEYIGKAGVERFYESALLGQPGSQTVEINARGRVLQVLERTLPTPGADIQLYLDIELQQVAFEAFEGRRGAAVAIDVKTGGIIAMVSSPSFDANSFVRGFSTADYAVLRDSYDKPFLDRATRGQYAPASTIKPFLGLAGLQAGTTTWDATINDPGWFRLPNDDRLYYDWTWRTRRDGHGTRVGMVQAIEESSNTYFYDLAFRTQLEALHETLDAFGFGRNTAADVHNPARGLNPSRDWKRQRHGMPWFAGDTVNLGIGQGFLLTTPLQMSIATAVIAREGEWFVPRLLKDSSDPELLAALPEVQAHIELDDPSHWGRMASAMRRVVHGPRGTARRLAVGIDYEIAGKTGTAQVFSIEDFEEFDSEQTAERLRDHAWFMGYAPYNDPQIAVAVIVENGASGGGIAGPVARKIFDHYMAQPRDEVLAFEY</sequence>
<feature type="domain" description="Penicillin-binding protein transpeptidase" evidence="15">
    <location>
        <begin position="267"/>
        <end position="609"/>
    </location>
</feature>
<accession>A0AB38YI47</accession>
<evidence type="ECO:0000256" key="4">
    <source>
        <dbReference type="ARBA" id="ARBA00022519"/>
    </source>
</evidence>
<evidence type="ECO:0000313" key="17">
    <source>
        <dbReference type="EMBL" id="WLD59002.1"/>
    </source>
</evidence>
<dbReference type="SUPFAM" id="SSF56601">
    <property type="entry name" value="beta-lactamase/transpeptidase-like"/>
    <property type="match status" value="1"/>
</dbReference>
<keyword evidence="9 14" id="KW-0133">Cell shape</keyword>
<dbReference type="GO" id="GO:0071555">
    <property type="term" value="P:cell wall organization"/>
    <property type="evidence" value="ECO:0007669"/>
    <property type="project" value="UniProtKB-KW"/>
</dbReference>
<dbReference type="NCBIfam" id="TIGR03423">
    <property type="entry name" value="pbp2_mrdA"/>
    <property type="match status" value="1"/>
</dbReference>
<keyword evidence="11 14" id="KW-1133">Transmembrane helix</keyword>
<dbReference type="Gene3D" id="3.30.1390.30">
    <property type="entry name" value="Penicillin-binding protein 2a, domain 3"/>
    <property type="match status" value="1"/>
</dbReference>
<dbReference type="InterPro" id="IPR017790">
    <property type="entry name" value="Penicillin-binding_protein_2"/>
</dbReference>
<comment type="function">
    <text evidence="14">Catalyzes cross-linking of the peptidoglycan cell wall.</text>
</comment>
<dbReference type="Gene3D" id="3.40.710.10">
    <property type="entry name" value="DD-peptidase/beta-lactamase superfamily"/>
    <property type="match status" value="1"/>
</dbReference>
<dbReference type="InterPro" id="IPR012338">
    <property type="entry name" value="Beta-lactam/transpept-like"/>
</dbReference>
<feature type="domain" description="Penicillin-binding protein dimerisation" evidence="16">
    <location>
        <begin position="63"/>
        <end position="234"/>
    </location>
</feature>
<dbReference type="GO" id="GO:0008658">
    <property type="term" value="F:penicillin binding"/>
    <property type="evidence" value="ECO:0007669"/>
    <property type="project" value="UniProtKB-UniRule"/>
</dbReference>
<dbReference type="RefSeq" id="WP_304996293.1">
    <property type="nucleotide sequence ID" value="NZ_CP101717.1"/>
</dbReference>
<gene>
    <name evidence="14 17" type="primary">mrdA</name>
    <name evidence="17" type="ORF">NFC81_04250</name>
</gene>
<evidence type="ECO:0000256" key="6">
    <source>
        <dbReference type="ARBA" id="ARBA00022670"/>
    </source>
</evidence>
<dbReference type="GO" id="GO:0006508">
    <property type="term" value="P:proteolysis"/>
    <property type="evidence" value="ECO:0007669"/>
    <property type="project" value="UniProtKB-KW"/>
</dbReference>
<evidence type="ECO:0000259" key="16">
    <source>
        <dbReference type="Pfam" id="PF03717"/>
    </source>
</evidence>
<evidence type="ECO:0000259" key="15">
    <source>
        <dbReference type="Pfam" id="PF00905"/>
    </source>
</evidence>
<dbReference type="Pfam" id="PF00905">
    <property type="entry name" value="Transpeptidase"/>
    <property type="match status" value="1"/>
</dbReference>
<organism evidence="17">
    <name type="scientific">Salinispirillum sp. LH 10-3-1</name>
    <dbReference type="NCBI Taxonomy" id="2952525"/>
    <lineage>
        <taxon>Bacteria</taxon>
        <taxon>Pseudomonadati</taxon>
        <taxon>Pseudomonadota</taxon>
        <taxon>Gammaproteobacteria</taxon>
        <taxon>Oceanospirillales</taxon>
        <taxon>Saccharospirillaceae</taxon>
        <taxon>Salinispirillum</taxon>
    </lineage>
</organism>
<dbReference type="GO" id="GO:0005886">
    <property type="term" value="C:plasma membrane"/>
    <property type="evidence" value="ECO:0007669"/>
    <property type="project" value="UniProtKB-SubCell"/>
</dbReference>
<dbReference type="InterPro" id="IPR050515">
    <property type="entry name" value="Beta-lactam/transpept"/>
</dbReference>
<feature type="transmembrane region" description="Helical" evidence="14">
    <location>
        <begin position="21"/>
        <end position="40"/>
    </location>
</feature>
<proteinExistence type="inferred from homology"/>
<protein>
    <recommendedName>
        <fullName evidence="14">Peptidoglycan D,D-transpeptidase MrdA</fullName>
        <ecNumber evidence="14">3.4.16.4</ecNumber>
    </recommendedName>
    <alternativeName>
        <fullName evidence="14">Penicillin-binding protein 2</fullName>
        <shortName evidence="14">PBP-2</shortName>
    </alternativeName>
</protein>
<dbReference type="AlphaFoldDB" id="A0AB38YI47"/>
<dbReference type="Pfam" id="PF03717">
    <property type="entry name" value="PBP_dimer"/>
    <property type="match status" value="1"/>
</dbReference>
<comment type="subcellular location">
    <subcellularLocation>
        <location evidence="14">Cell inner membrane</location>
        <topology evidence="14">Single-pass membrane protein</topology>
    </subcellularLocation>
    <subcellularLocation>
        <location evidence="2">Cell membrane</location>
    </subcellularLocation>
    <subcellularLocation>
        <location evidence="1">Membrane</location>
        <topology evidence="1">Single-pass membrane protein</topology>
    </subcellularLocation>
</comment>
<dbReference type="SUPFAM" id="SSF56519">
    <property type="entry name" value="Penicillin binding protein dimerisation domain"/>
    <property type="match status" value="1"/>
</dbReference>
<evidence type="ECO:0000256" key="5">
    <source>
        <dbReference type="ARBA" id="ARBA00022645"/>
    </source>
</evidence>
<keyword evidence="4 14" id="KW-0997">Cell inner membrane</keyword>
<dbReference type="InterPro" id="IPR001460">
    <property type="entry name" value="PCN-bd_Tpept"/>
</dbReference>
<evidence type="ECO:0000256" key="13">
    <source>
        <dbReference type="ARBA" id="ARBA00023316"/>
    </source>
</evidence>
<dbReference type="InterPro" id="IPR036138">
    <property type="entry name" value="PBP_dimer_sf"/>
</dbReference>
<dbReference type="GO" id="GO:0008360">
    <property type="term" value="P:regulation of cell shape"/>
    <property type="evidence" value="ECO:0007669"/>
    <property type="project" value="UniProtKB-KW"/>
</dbReference>
<dbReference type="HAMAP" id="MF_02081">
    <property type="entry name" value="MrdA_transpept"/>
    <property type="match status" value="1"/>
</dbReference>
<dbReference type="GO" id="GO:0009002">
    <property type="term" value="F:serine-type D-Ala-D-Ala carboxypeptidase activity"/>
    <property type="evidence" value="ECO:0007669"/>
    <property type="project" value="UniProtKB-UniRule"/>
</dbReference>
<name>A0AB38YI47_9GAMM</name>
<keyword evidence="8 14" id="KW-0378">Hydrolase</keyword>
<dbReference type="InterPro" id="IPR005311">
    <property type="entry name" value="PBP_dimer"/>
</dbReference>
<keyword evidence="6 14" id="KW-0645">Protease</keyword>
<keyword evidence="7 14" id="KW-0812">Transmembrane</keyword>
<dbReference type="GO" id="GO:0009252">
    <property type="term" value="P:peptidoglycan biosynthetic process"/>
    <property type="evidence" value="ECO:0007669"/>
    <property type="project" value="UniProtKB-UniRule"/>
</dbReference>
<dbReference type="EMBL" id="CP101717">
    <property type="protein sequence ID" value="WLD59002.1"/>
    <property type="molecule type" value="Genomic_DNA"/>
</dbReference>
<evidence type="ECO:0000256" key="9">
    <source>
        <dbReference type="ARBA" id="ARBA00022960"/>
    </source>
</evidence>
<evidence type="ECO:0000256" key="8">
    <source>
        <dbReference type="ARBA" id="ARBA00022801"/>
    </source>
</evidence>
<reference evidence="17" key="1">
    <citation type="submission" date="2022-07" db="EMBL/GenBank/DDBJ databases">
        <title>Complete genome sequence of Salinispirillum sp. LH10-3-1 capable of multiple carbohydrate inversion isolated from a soda lake.</title>
        <authorList>
            <person name="Liu J."/>
            <person name="Zhai Y."/>
            <person name="Zhang H."/>
            <person name="Yang H."/>
            <person name="Qu J."/>
            <person name="Li J."/>
        </authorList>
    </citation>
    <scope>NUCLEOTIDE SEQUENCE</scope>
    <source>
        <strain evidence="17">LH 10-3-1</strain>
    </source>
</reference>
<comment type="pathway">
    <text evidence="14">Cell wall biogenesis; peptidoglycan biosynthesis.</text>
</comment>
<keyword evidence="12 14" id="KW-0472">Membrane</keyword>
<feature type="active site" description="Acyl-ester intermediate" evidence="14">
    <location>
        <position position="326"/>
    </location>
</feature>
<evidence type="ECO:0000256" key="3">
    <source>
        <dbReference type="ARBA" id="ARBA00022475"/>
    </source>
</evidence>
<dbReference type="Gene3D" id="3.90.1310.10">
    <property type="entry name" value="Penicillin-binding protein 2a (Domain 2)"/>
    <property type="match status" value="1"/>
</dbReference>
<evidence type="ECO:0000256" key="1">
    <source>
        <dbReference type="ARBA" id="ARBA00004167"/>
    </source>
</evidence>
<evidence type="ECO:0000256" key="11">
    <source>
        <dbReference type="ARBA" id="ARBA00022989"/>
    </source>
</evidence>
<comment type="similarity">
    <text evidence="14">Belongs to the transpeptidase family. MrdA subfamily.</text>
</comment>
<evidence type="ECO:0000256" key="12">
    <source>
        <dbReference type="ARBA" id="ARBA00023136"/>
    </source>
</evidence>
<keyword evidence="13 14" id="KW-0961">Cell wall biogenesis/degradation</keyword>